<dbReference type="GO" id="GO:0005524">
    <property type="term" value="F:ATP binding"/>
    <property type="evidence" value="ECO:0007669"/>
    <property type="project" value="UniProtKB-KW"/>
</dbReference>
<evidence type="ECO:0000256" key="3">
    <source>
        <dbReference type="ARBA" id="ARBA00022741"/>
    </source>
</evidence>
<dbReference type="InterPro" id="IPR001048">
    <property type="entry name" value="Asp/Glu/Uridylate_kinase"/>
</dbReference>
<evidence type="ECO:0000256" key="8">
    <source>
        <dbReference type="RuleBase" id="RU004249"/>
    </source>
</evidence>
<comment type="pathway">
    <text evidence="8">Amino-acid biosynthesis; L-lysine biosynthesis via DAP pathway; (S)-tetrahydrodipicolinate from L-aspartate: step 1/4.</text>
</comment>
<dbReference type="InterPro" id="IPR045865">
    <property type="entry name" value="ACT-like_dom_sf"/>
</dbReference>
<comment type="catalytic activity">
    <reaction evidence="6 7">
        <text>L-aspartate + ATP = 4-phospho-L-aspartate + ADP</text>
        <dbReference type="Rhea" id="RHEA:23776"/>
        <dbReference type="ChEBI" id="CHEBI:29991"/>
        <dbReference type="ChEBI" id="CHEBI:30616"/>
        <dbReference type="ChEBI" id="CHEBI:57535"/>
        <dbReference type="ChEBI" id="CHEBI:456216"/>
        <dbReference type="EC" id="2.7.2.4"/>
    </reaction>
</comment>
<feature type="domain" description="ACT" evidence="9">
    <location>
        <begin position="412"/>
        <end position="476"/>
    </location>
</feature>
<keyword evidence="4 7" id="KW-0418">Kinase</keyword>
<evidence type="ECO:0000256" key="7">
    <source>
        <dbReference type="RuleBase" id="RU003448"/>
    </source>
</evidence>
<organism evidence="10">
    <name type="scientific">uncultured marine thaumarchaeote KM3_56_B06</name>
    <dbReference type="NCBI Taxonomy" id="1456201"/>
    <lineage>
        <taxon>Archaea</taxon>
        <taxon>Nitrososphaerota</taxon>
        <taxon>environmental samples</taxon>
    </lineage>
</organism>
<dbReference type="PROSITE" id="PS51671">
    <property type="entry name" value="ACT"/>
    <property type="match status" value="2"/>
</dbReference>
<dbReference type="GO" id="GO:0005829">
    <property type="term" value="C:cytosol"/>
    <property type="evidence" value="ECO:0007669"/>
    <property type="project" value="TreeGrafter"/>
</dbReference>
<dbReference type="Gene3D" id="3.40.1160.10">
    <property type="entry name" value="Acetylglutamate kinase-like"/>
    <property type="match status" value="1"/>
</dbReference>
<evidence type="ECO:0000256" key="4">
    <source>
        <dbReference type="ARBA" id="ARBA00022777"/>
    </source>
</evidence>
<sequence length="476" mass="51332">MINKSRYTTLKLVLKFGGTSLASPKDIMSVAKTVVSFSKDNEIVVVCSAVDGVTDDLILISKMIEQRKKDVATKVLDELIKKHRKLAVQTIKNSTIKKQLLEKLSTDVSELQELVRGLALLKEVSTRSSDYLISFGERLSDDLVSFALQDLKKKSTALNGKEVGIVTDSNFGESRPLMDTTRIRISKTLGSLLSKKVIPVVGGFAGADQHGNITTFGRGGSDYTATIIASCINADEVWLMSDVDGLMTADPKMVKNAKLLKEVSYAEAIEMAQFGAKQIHPKTFEPLLSKKIPMRIRSSFDVKNDGTFVTPSPSTTTKKTVKCVSALRNIGLMDLSGGILFAAPGSAAKIFTILAEKNINVLMVSSNPSEASISIIVKKPDLAKAVNALEMNLLGRMVKKIEATPNASIIAVIGSGMKGTVGVAAKVFSAAQKRNVNVMMIAQGSSELNLAFVVKDSDCQSVIQSLHEEFQLGKIN</sequence>
<evidence type="ECO:0000256" key="5">
    <source>
        <dbReference type="ARBA" id="ARBA00022840"/>
    </source>
</evidence>
<dbReference type="AlphaFoldDB" id="A0A075H7P3"/>
<dbReference type="InterPro" id="IPR054352">
    <property type="entry name" value="ACT_Aspartokinase"/>
</dbReference>
<comment type="pathway">
    <text evidence="8">Amino-acid biosynthesis; L-threonine biosynthesis; L-threonine from L-aspartate: step 1/5.</text>
</comment>
<dbReference type="InterPro" id="IPR018042">
    <property type="entry name" value="Aspartate_kinase_CS"/>
</dbReference>
<dbReference type="PIRSF" id="PIRSF000726">
    <property type="entry name" value="Asp_kin"/>
    <property type="match status" value="1"/>
</dbReference>
<dbReference type="EMBL" id="KF900947">
    <property type="protein sequence ID" value="AIF12531.1"/>
    <property type="molecule type" value="Genomic_DNA"/>
</dbReference>
<reference evidence="10" key="1">
    <citation type="journal article" date="2014" name="Genome Biol. Evol.">
        <title>Pangenome evidence for extensive interdomain horizontal transfer affecting lineage core and shell genes in uncultured planktonic thaumarchaeota and euryarchaeota.</title>
        <authorList>
            <person name="Deschamps P."/>
            <person name="Zivanovic Y."/>
            <person name="Moreira D."/>
            <person name="Rodriguez-Valera F."/>
            <person name="Lopez-Garcia P."/>
        </authorList>
    </citation>
    <scope>NUCLEOTIDE SEQUENCE</scope>
</reference>
<comment type="pathway">
    <text evidence="8">Amino-acid biosynthesis; L-methionine biosynthesis via de novo pathway; L-homoserine from L-aspartate: step 1/3.</text>
</comment>
<dbReference type="SUPFAM" id="SSF53633">
    <property type="entry name" value="Carbamate kinase-like"/>
    <property type="match status" value="1"/>
</dbReference>
<dbReference type="PROSITE" id="PS00324">
    <property type="entry name" value="ASPARTOKINASE"/>
    <property type="match status" value="1"/>
</dbReference>
<dbReference type="InterPro" id="IPR001341">
    <property type="entry name" value="Asp_kinase"/>
</dbReference>
<proteinExistence type="inferred from homology"/>
<evidence type="ECO:0000256" key="1">
    <source>
        <dbReference type="ARBA" id="ARBA00010122"/>
    </source>
</evidence>
<keyword evidence="8" id="KW-0028">Amino-acid biosynthesis</keyword>
<dbReference type="GO" id="GO:0009088">
    <property type="term" value="P:threonine biosynthetic process"/>
    <property type="evidence" value="ECO:0007669"/>
    <property type="project" value="UniProtKB-UniPathway"/>
</dbReference>
<dbReference type="GO" id="GO:0009089">
    <property type="term" value="P:lysine biosynthetic process via diaminopimelate"/>
    <property type="evidence" value="ECO:0007669"/>
    <property type="project" value="UniProtKB-UniPathway"/>
</dbReference>
<dbReference type="CDD" id="cd04924">
    <property type="entry name" value="ACT_AK-Arch_2"/>
    <property type="match status" value="1"/>
</dbReference>
<comment type="similarity">
    <text evidence="1 7">Belongs to the aspartokinase family.</text>
</comment>
<dbReference type="UniPathway" id="UPA00034">
    <property type="reaction ID" value="UER00015"/>
</dbReference>
<dbReference type="EC" id="2.7.2.4" evidence="7"/>
<dbReference type="InterPro" id="IPR005260">
    <property type="entry name" value="Asp_kin_monofn"/>
</dbReference>
<name>A0A075H7P3_9ARCH</name>
<dbReference type="NCBIfam" id="TIGR00657">
    <property type="entry name" value="asp_kinases"/>
    <property type="match status" value="1"/>
</dbReference>
<accession>A0A075H7P3</accession>
<dbReference type="PANTHER" id="PTHR21499:SF59">
    <property type="entry name" value="ASPARTOKINASE"/>
    <property type="match status" value="1"/>
</dbReference>
<dbReference type="Gene3D" id="3.30.2130.10">
    <property type="entry name" value="VC0802-like"/>
    <property type="match status" value="1"/>
</dbReference>
<keyword evidence="2 7" id="KW-0808">Transferase</keyword>
<dbReference type="SUPFAM" id="SSF55021">
    <property type="entry name" value="ACT-like"/>
    <property type="match status" value="2"/>
</dbReference>
<dbReference type="Pfam" id="PF00696">
    <property type="entry name" value="AA_kinase"/>
    <property type="match status" value="1"/>
</dbReference>
<gene>
    <name evidence="10" type="primary">lysC</name>
</gene>
<protein>
    <recommendedName>
        <fullName evidence="7">Aspartokinase</fullName>
        <ecNumber evidence="7">2.7.2.4</ecNumber>
    </recommendedName>
</protein>
<evidence type="ECO:0000259" key="9">
    <source>
        <dbReference type="PROSITE" id="PS51671"/>
    </source>
</evidence>
<dbReference type="InterPro" id="IPR002912">
    <property type="entry name" value="ACT_dom"/>
</dbReference>
<dbReference type="GO" id="GO:0004072">
    <property type="term" value="F:aspartate kinase activity"/>
    <property type="evidence" value="ECO:0007669"/>
    <property type="project" value="UniProtKB-EC"/>
</dbReference>
<feature type="domain" description="ACT" evidence="9">
    <location>
        <begin position="335"/>
        <end position="406"/>
    </location>
</feature>
<dbReference type="FunFam" id="3.30.2130.10:FF:000001">
    <property type="entry name" value="Bifunctional aspartokinase/homoserine dehydrogenase"/>
    <property type="match status" value="1"/>
</dbReference>
<dbReference type="UniPathway" id="UPA00051">
    <property type="reaction ID" value="UER00462"/>
</dbReference>
<dbReference type="PANTHER" id="PTHR21499">
    <property type="entry name" value="ASPARTATE KINASE"/>
    <property type="match status" value="1"/>
</dbReference>
<dbReference type="UniPathway" id="UPA00050">
    <property type="reaction ID" value="UER00461"/>
</dbReference>
<dbReference type="GO" id="GO:0009090">
    <property type="term" value="P:homoserine biosynthetic process"/>
    <property type="evidence" value="ECO:0007669"/>
    <property type="project" value="TreeGrafter"/>
</dbReference>
<evidence type="ECO:0000256" key="2">
    <source>
        <dbReference type="ARBA" id="ARBA00022679"/>
    </source>
</evidence>
<keyword evidence="3" id="KW-0547">Nucleotide-binding</keyword>
<dbReference type="Pfam" id="PF22468">
    <property type="entry name" value="ACT_9"/>
    <property type="match status" value="2"/>
</dbReference>
<evidence type="ECO:0000313" key="10">
    <source>
        <dbReference type="EMBL" id="AIF12531.1"/>
    </source>
</evidence>
<evidence type="ECO:0000256" key="6">
    <source>
        <dbReference type="ARBA" id="ARBA00047872"/>
    </source>
</evidence>
<keyword evidence="5" id="KW-0067">ATP-binding</keyword>
<dbReference type="InterPro" id="IPR036393">
    <property type="entry name" value="AceGlu_kinase-like_sf"/>
</dbReference>